<reference evidence="2 3" key="1">
    <citation type="submission" date="2023-07" db="EMBL/GenBank/DDBJ databases">
        <title>Genomic Encyclopedia of Type Strains, Phase IV (KMG-IV): sequencing the most valuable type-strain genomes for metagenomic binning, comparative biology and taxonomic classification.</title>
        <authorList>
            <person name="Goeker M."/>
        </authorList>
    </citation>
    <scope>NUCLEOTIDE SEQUENCE [LARGE SCALE GENOMIC DNA]</scope>
    <source>
        <strain evidence="2 3">DSM 23837</strain>
    </source>
</reference>
<protein>
    <recommendedName>
        <fullName evidence="4">Replicative helicase inhibitor G39P N-terminal domain-containing protein</fullName>
    </recommendedName>
</protein>
<feature type="region of interest" description="Disordered" evidence="1">
    <location>
        <begin position="83"/>
        <end position="104"/>
    </location>
</feature>
<name>A0ABT9WTE6_9BACI</name>
<accession>A0ABT9WTE6</accession>
<dbReference type="Gene3D" id="1.10.8.200">
    <property type="entry name" value="Replisome organizer (g39p helicase loader/inhibitor protein)"/>
    <property type="match status" value="1"/>
</dbReference>
<organism evidence="2 3">
    <name type="scientific">Bacillus chungangensis</name>
    <dbReference type="NCBI Taxonomy" id="587633"/>
    <lineage>
        <taxon>Bacteria</taxon>
        <taxon>Bacillati</taxon>
        <taxon>Bacillota</taxon>
        <taxon>Bacilli</taxon>
        <taxon>Bacillales</taxon>
        <taxon>Bacillaceae</taxon>
        <taxon>Bacillus</taxon>
    </lineage>
</organism>
<comment type="caution">
    <text evidence="2">The sequence shown here is derived from an EMBL/GenBank/DDBJ whole genome shotgun (WGS) entry which is preliminary data.</text>
</comment>
<dbReference type="Proteomes" id="UP001223586">
    <property type="component" value="Unassembled WGS sequence"/>
</dbReference>
<evidence type="ECO:0008006" key="4">
    <source>
        <dbReference type="Google" id="ProtNLM"/>
    </source>
</evidence>
<feature type="compositionally biased region" description="Basic and acidic residues" evidence="1">
    <location>
        <begin position="83"/>
        <end position="93"/>
    </location>
</feature>
<gene>
    <name evidence="2" type="ORF">J2S08_001861</name>
</gene>
<proteinExistence type="predicted"/>
<sequence length="104" mass="12277">MTPKQAMSILEHISAAYSRFEITEKRVEVWLEHLADMPYEKVMNRLNQHIKEKPFPPAIAEISVSEVPINDFLKQHEQWLQEGAERIENEKRTGKSIPKPPWER</sequence>
<dbReference type="EMBL" id="JAUSTT010000009">
    <property type="protein sequence ID" value="MDQ0176025.1"/>
    <property type="molecule type" value="Genomic_DNA"/>
</dbReference>
<evidence type="ECO:0000313" key="3">
    <source>
        <dbReference type="Proteomes" id="UP001223586"/>
    </source>
</evidence>
<dbReference type="RefSeq" id="WP_307228842.1">
    <property type="nucleotide sequence ID" value="NZ_JAUSTT010000009.1"/>
</dbReference>
<evidence type="ECO:0000256" key="1">
    <source>
        <dbReference type="SAM" id="MobiDB-lite"/>
    </source>
</evidence>
<keyword evidence="3" id="KW-1185">Reference proteome</keyword>
<evidence type="ECO:0000313" key="2">
    <source>
        <dbReference type="EMBL" id="MDQ0176025.1"/>
    </source>
</evidence>